<evidence type="ECO:0000313" key="2">
    <source>
        <dbReference type="Proteomes" id="UP000254762"/>
    </source>
</evidence>
<accession>A0A379SPW2</accession>
<sequence length="113" mass="12150">MAIGFWVVQGDKTTCGGSVLTGHPKGKQIGPNLNRQATVGCQVSCGKHPGIFSVVGGYPGEYIHGQLAASTIYQPFDLPVQGFFHCHPYFYETRPLPGTSESYLCTSGNKSRI</sequence>
<dbReference type="Proteomes" id="UP000254762">
    <property type="component" value="Unassembled WGS sequence"/>
</dbReference>
<dbReference type="AlphaFoldDB" id="A0A379SPW2"/>
<gene>
    <name evidence="1" type="ORF">NCTC7304_01012</name>
</gene>
<dbReference type="CDD" id="cd14744">
    <property type="entry name" value="PAAR_CT_2"/>
    <property type="match status" value="1"/>
</dbReference>
<organism evidence="1 2">
    <name type="scientific">Salmonella enterica subsp. arizonae</name>
    <dbReference type="NCBI Taxonomy" id="59203"/>
    <lineage>
        <taxon>Bacteria</taxon>
        <taxon>Pseudomonadati</taxon>
        <taxon>Pseudomonadota</taxon>
        <taxon>Gammaproteobacteria</taxon>
        <taxon>Enterobacterales</taxon>
        <taxon>Enterobacteriaceae</taxon>
        <taxon>Salmonella</taxon>
    </lineage>
</organism>
<name>A0A379SPW2_SALER</name>
<proteinExistence type="predicted"/>
<protein>
    <submittedName>
        <fullName evidence="1">Pyocin large subunit</fullName>
    </submittedName>
</protein>
<dbReference type="EMBL" id="UGXD01000002">
    <property type="protein sequence ID" value="SUG31623.1"/>
    <property type="molecule type" value="Genomic_DNA"/>
</dbReference>
<reference evidence="1 2" key="1">
    <citation type="submission" date="2018-06" db="EMBL/GenBank/DDBJ databases">
        <authorList>
            <consortium name="Pathogen Informatics"/>
            <person name="Doyle S."/>
        </authorList>
    </citation>
    <scope>NUCLEOTIDE SEQUENCE [LARGE SCALE GENOMIC DNA]</scope>
    <source>
        <strain evidence="1 2">NCTC7304</strain>
    </source>
</reference>
<evidence type="ECO:0000313" key="1">
    <source>
        <dbReference type="EMBL" id="SUG31623.1"/>
    </source>
</evidence>